<dbReference type="InParanoid" id="A0A369JL02"/>
<accession>A0A369JL02</accession>
<comment type="caution">
    <text evidence="2">The sequence shown here is derived from an EMBL/GenBank/DDBJ whole genome shotgun (WGS) entry which is preliminary data.</text>
</comment>
<dbReference type="OrthoDB" id="3067839at2759"/>
<feature type="region of interest" description="Disordered" evidence="1">
    <location>
        <begin position="622"/>
        <end position="649"/>
    </location>
</feature>
<sequence length="869" mass="100683">MPRRNSLYLRRELGHRAARLRPTTSSLNTEALYASAESDRQEIFSRSTYQQEEEYAHEEKAQWEGESQRMTEFDKLVADINAAFAMNEQCREKSFSETEMEQATIYGENQAFREKVFTGSQSRHTASFQQEQDARDLRSKWYHKIRNDHFRVGRQAREDACRKLEVALSEQCDEIIRTQEESFVANERRRDNIVAKLLEEGGNTTFNMFPTNSRPDVKATMYRDLHMPKFEQQVSNGDDASGHRSERSLSRESSTHSLDPVIVPPSRAPSRYSSLPSPISPTPIVSQSPVYAPEDFRIPPGGAISEIHASTLRTTPESPRPSSVVQAAAEKDETLVSFTRLRSSTNSASSKHSIVETDSVLLSPSQVMDTVHTNTTSTSRHSFLGRILFHRKSSQTEDSATNLEKAIRRRFEELFRSTQEERQFAFTLEQERLESRFAQAEAVRDRAEDARDTIFMWQMDGFEEKFRLMMSTHEQQFGGRELIRNKIETRRDGLHQGAEDNCSQIFNQVLSRIDNQFSAEVNLEDDFTEYLKDTIRRLDRKHRVLLLGVRDRHRVQYEKSQNHRDVRLRTNLSDGTASAAHPVKSAFKKGKSSSTISEPHTSRHHIRPRFSVGEPDFAARMPASRPAWRSATRRPRAGSNLPPTGFHPAVLLRGTGIQEPLPIPSVGSNSHHSVYKVEKPWHTPQTVSTFQRECQREFRRSQIQRELAFISDLQRRGHPFKVNEIRRQLGFERKQREKKASFSEQGRKHEMSFREAQAARWERFRIGKSARELGFRTAESEREAGFEAAQKKREKLYHSKQEDLRKLCFESERERLSDLETWASRLLLGRKREQSIVYEAEEAHRERRFETSLRLSRVVERADQDSGKF</sequence>
<feature type="region of interest" description="Disordered" evidence="1">
    <location>
        <begin position="575"/>
        <end position="606"/>
    </location>
</feature>
<organism evidence="2 3">
    <name type="scientific">Hypsizygus marmoreus</name>
    <name type="common">White beech mushroom</name>
    <name type="synonym">Agaricus marmoreus</name>
    <dbReference type="NCBI Taxonomy" id="39966"/>
    <lineage>
        <taxon>Eukaryota</taxon>
        <taxon>Fungi</taxon>
        <taxon>Dikarya</taxon>
        <taxon>Basidiomycota</taxon>
        <taxon>Agaricomycotina</taxon>
        <taxon>Agaricomycetes</taxon>
        <taxon>Agaricomycetidae</taxon>
        <taxon>Agaricales</taxon>
        <taxon>Tricholomatineae</taxon>
        <taxon>Lyophyllaceae</taxon>
        <taxon>Hypsizygus</taxon>
    </lineage>
</organism>
<feature type="compositionally biased region" description="Basic and acidic residues" evidence="1">
    <location>
        <begin position="240"/>
        <end position="254"/>
    </location>
</feature>
<dbReference type="EMBL" id="LUEZ02000053">
    <property type="protein sequence ID" value="RDB22002.1"/>
    <property type="molecule type" value="Genomic_DNA"/>
</dbReference>
<evidence type="ECO:0000313" key="3">
    <source>
        <dbReference type="Proteomes" id="UP000076154"/>
    </source>
</evidence>
<feature type="region of interest" description="Disordered" evidence="1">
    <location>
        <begin position="229"/>
        <end position="280"/>
    </location>
</feature>
<evidence type="ECO:0000313" key="2">
    <source>
        <dbReference type="EMBL" id="RDB22002.1"/>
    </source>
</evidence>
<dbReference type="Proteomes" id="UP000076154">
    <property type="component" value="Unassembled WGS sequence"/>
</dbReference>
<keyword evidence="3" id="KW-1185">Reference proteome</keyword>
<gene>
    <name evidence="2" type="ORF">Hypma_010995</name>
</gene>
<reference evidence="2" key="1">
    <citation type="submission" date="2018-04" db="EMBL/GenBank/DDBJ databases">
        <title>Whole genome sequencing of Hypsizygus marmoreus.</title>
        <authorList>
            <person name="Choi I.-G."/>
            <person name="Min B."/>
            <person name="Kim J.-G."/>
            <person name="Kim S."/>
            <person name="Oh Y.-L."/>
            <person name="Kong W.-S."/>
            <person name="Park H."/>
            <person name="Jeong J."/>
            <person name="Song E.-S."/>
        </authorList>
    </citation>
    <scope>NUCLEOTIDE SEQUENCE [LARGE SCALE GENOMIC DNA]</scope>
    <source>
        <strain evidence="2">51987-8</strain>
    </source>
</reference>
<dbReference type="AlphaFoldDB" id="A0A369JL02"/>
<protein>
    <submittedName>
        <fullName evidence="2">Uncharacterized protein</fullName>
    </submittedName>
</protein>
<name>A0A369JL02_HYPMA</name>
<evidence type="ECO:0000256" key="1">
    <source>
        <dbReference type="SAM" id="MobiDB-lite"/>
    </source>
</evidence>
<proteinExistence type="predicted"/>